<evidence type="ECO:0000256" key="1">
    <source>
        <dbReference type="ARBA" id="ARBA00022555"/>
    </source>
</evidence>
<dbReference type="OrthoDB" id="9785673at2"/>
<keyword evidence="6 7" id="KW-0694">RNA-binding</keyword>
<keyword evidence="4 7" id="KW-0949">S-adenosyl-L-methionine</keyword>
<reference evidence="9 10" key="1">
    <citation type="submission" date="2018-08" db="EMBL/GenBank/DDBJ databases">
        <title>The draft genome squence of Brumimicrobium sp. N62.</title>
        <authorList>
            <person name="Du Z.-J."/>
            <person name="Luo H.-R."/>
        </authorList>
    </citation>
    <scope>NUCLEOTIDE SEQUENCE [LARGE SCALE GENOMIC DNA]</scope>
    <source>
        <strain evidence="9 10">N62</strain>
    </source>
</reference>
<evidence type="ECO:0000313" key="10">
    <source>
        <dbReference type="Proteomes" id="UP000257127"/>
    </source>
</evidence>
<evidence type="ECO:0000256" key="3">
    <source>
        <dbReference type="ARBA" id="ARBA00022679"/>
    </source>
</evidence>
<keyword evidence="5 7" id="KW-0819">tRNA processing</keyword>
<dbReference type="SUPFAM" id="SSF75217">
    <property type="entry name" value="alpha/beta knot"/>
    <property type="match status" value="1"/>
</dbReference>
<dbReference type="InterPro" id="IPR029026">
    <property type="entry name" value="tRNA_m1G_MTases_N"/>
</dbReference>
<comment type="function">
    <text evidence="7">Catalyzes the 2'-O methylation of guanosine at position 18 in tRNA.</text>
</comment>
<comment type="caution">
    <text evidence="9">The sequence shown here is derived from an EMBL/GenBank/DDBJ whole genome shotgun (WGS) entry which is preliminary data.</text>
</comment>
<evidence type="ECO:0000256" key="4">
    <source>
        <dbReference type="ARBA" id="ARBA00022691"/>
    </source>
</evidence>
<evidence type="ECO:0000256" key="5">
    <source>
        <dbReference type="ARBA" id="ARBA00022694"/>
    </source>
</evidence>
<dbReference type="InterPro" id="IPR033671">
    <property type="entry name" value="TrmH"/>
</dbReference>
<dbReference type="Proteomes" id="UP000257127">
    <property type="component" value="Unassembled WGS sequence"/>
</dbReference>
<gene>
    <name evidence="7" type="primary">trmH</name>
    <name evidence="9" type="ORF">DXU93_03765</name>
</gene>
<keyword evidence="3 7" id="KW-0808">Transferase</keyword>
<keyword evidence="1 7" id="KW-0820">tRNA-binding</keyword>
<comment type="catalytic activity">
    <reaction evidence="7">
        <text>guanosine(18) in tRNA + S-adenosyl-L-methionine = 2'-O-methylguanosine(18) in tRNA + S-adenosyl-L-homocysteine + H(+)</text>
        <dbReference type="Rhea" id="RHEA:20077"/>
        <dbReference type="Rhea" id="RHEA-COMP:10190"/>
        <dbReference type="Rhea" id="RHEA-COMP:10192"/>
        <dbReference type="ChEBI" id="CHEBI:15378"/>
        <dbReference type="ChEBI" id="CHEBI:57856"/>
        <dbReference type="ChEBI" id="CHEBI:59789"/>
        <dbReference type="ChEBI" id="CHEBI:74269"/>
        <dbReference type="ChEBI" id="CHEBI:74445"/>
        <dbReference type="EC" id="2.1.1.34"/>
    </reaction>
</comment>
<dbReference type="Pfam" id="PF00588">
    <property type="entry name" value="SpoU_methylase"/>
    <property type="match status" value="1"/>
</dbReference>
<dbReference type="AlphaFoldDB" id="A0A3E1EZG8"/>
<dbReference type="RefSeq" id="WP_116879927.1">
    <property type="nucleotide sequence ID" value="NZ_QURB01000002.1"/>
</dbReference>
<evidence type="ECO:0000256" key="2">
    <source>
        <dbReference type="ARBA" id="ARBA00022603"/>
    </source>
</evidence>
<dbReference type="GO" id="GO:0000049">
    <property type="term" value="F:tRNA binding"/>
    <property type="evidence" value="ECO:0007669"/>
    <property type="project" value="UniProtKB-UniRule"/>
</dbReference>
<dbReference type="Gene3D" id="3.40.1280.10">
    <property type="match status" value="1"/>
</dbReference>
<evidence type="ECO:0000313" key="9">
    <source>
        <dbReference type="EMBL" id="RFC54948.1"/>
    </source>
</evidence>
<dbReference type="CDD" id="cd18092">
    <property type="entry name" value="SpoU-like_TrmH"/>
    <property type="match status" value="1"/>
</dbReference>
<dbReference type="HAMAP" id="MF_02060">
    <property type="entry name" value="tRNA_methyltr_TrmH"/>
    <property type="match status" value="1"/>
</dbReference>
<evidence type="ECO:0000256" key="7">
    <source>
        <dbReference type="HAMAP-Rule" id="MF_02060"/>
    </source>
</evidence>
<protein>
    <recommendedName>
        <fullName evidence="7">tRNA (guanosine(18)-2'-O)-methyltransferase</fullName>
        <ecNumber evidence="7">2.1.1.34</ecNumber>
    </recommendedName>
    <alternativeName>
        <fullName evidence="7">tRNA [Gm18] methyltransferase</fullName>
    </alternativeName>
</protein>
<dbReference type="InterPro" id="IPR001537">
    <property type="entry name" value="SpoU_MeTrfase"/>
</dbReference>
<sequence length="227" mass="26019">MQEKLLEALYQIITPEKVEKFERIAAERTRYATVAVENLFQEHNASAVMRSCDCFGIQDLHIIEQDNKFNVNRDIALGAGQWVDHHHYTDILYPTTTCITTLKEKGYKIAATTPHTDAYTINNVPLDEPIAFVFGTEQTGLSEKALDLADYYVKIPMVGFTESFNISVSAALTMNTIRTRLENMEGLNWKLTKEEQTALKIEWCKNIIRNPDNVIKDFIRRIKEGEL</sequence>
<feature type="binding site" evidence="7">
    <location>
        <position position="155"/>
    </location>
    <ligand>
        <name>S-adenosyl-L-methionine</name>
        <dbReference type="ChEBI" id="CHEBI:59789"/>
    </ligand>
</feature>
<keyword evidence="10" id="KW-1185">Reference proteome</keyword>
<accession>A0A3E1EZG8</accession>
<dbReference type="PANTHER" id="PTHR43453">
    <property type="entry name" value="RRNA METHYLASE-LIKE"/>
    <property type="match status" value="1"/>
</dbReference>
<dbReference type="GO" id="GO:0002938">
    <property type="term" value="P:tRNA guanine ribose methylation"/>
    <property type="evidence" value="ECO:0007669"/>
    <property type="project" value="UniProtKB-UniRule"/>
</dbReference>
<evidence type="ECO:0000259" key="8">
    <source>
        <dbReference type="Pfam" id="PF00588"/>
    </source>
</evidence>
<comment type="caution">
    <text evidence="7">Lacks conserved residue(s) required for the propagation of feature annotation.</text>
</comment>
<proteinExistence type="inferred from homology"/>
<organism evidence="9 10">
    <name type="scientific">Brumimicrobium aurantiacum</name>
    <dbReference type="NCBI Taxonomy" id="1737063"/>
    <lineage>
        <taxon>Bacteria</taxon>
        <taxon>Pseudomonadati</taxon>
        <taxon>Bacteroidota</taxon>
        <taxon>Flavobacteriia</taxon>
        <taxon>Flavobacteriales</taxon>
        <taxon>Crocinitomicaceae</taxon>
        <taxon>Brumimicrobium</taxon>
    </lineage>
</organism>
<dbReference type="GO" id="GO:0141100">
    <property type="term" value="F:tRNA (guanine(18)-2'-O)-methyltransferase activity"/>
    <property type="evidence" value="ECO:0007669"/>
    <property type="project" value="UniProtKB-UniRule"/>
</dbReference>
<name>A0A3E1EZG8_9FLAO</name>
<feature type="binding site" evidence="7">
    <location>
        <position position="112"/>
    </location>
    <ligand>
        <name>S-adenosyl-L-methionine</name>
        <dbReference type="ChEBI" id="CHEBI:59789"/>
    </ligand>
</feature>
<keyword evidence="2 7" id="KW-0489">Methyltransferase</keyword>
<dbReference type="PANTHER" id="PTHR43453:SF1">
    <property type="entry name" value="TRNA_RRNA METHYLTRANSFERASE SPOU TYPE DOMAIN-CONTAINING PROTEIN"/>
    <property type="match status" value="1"/>
</dbReference>
<dbReference type="InterPro" id="IPR029028">
    <property type="entry name" value="Alpha/beta_knot_MTases"/>
</dbReference>
<dbReference type="EMBL" id="QURB01000002">
    <property type="protein sequence ID" value="RFC54948.1"/>
    <property type="molecule type" value="Genomic_DNA"/>
</dbReference>
<feature type="domain" description="tRNA/rRNA methyltransferase SpoU type" evidence="8">
    <location>
        <begin position="33"/>
        <end position="174"/>
    </location>
</feature>
<evidence type="ECO:0000256" key="6">
    <source>
        <dbReference type="ARBA" id="ARBA00022884"/>
    </source>
</evidence>
<dbReference type="EC" id="2.1.1.34" evidence="7"/>
<comment type="similarity">
    <text evidence="7">Belongs to the class IV-like SAM-binding methyltransferase superfamily. RNA methyltransferase TrmH family.</text>
</comment>